<sequence length="77" mass="7490">MQKNKSCEKPCGGGNGGGASGGGSGGGGGGGGGGDKGQVKPSTMDQTKFLFFSLQKATDTQRTILPIHTPSFLSGGT</sequence>
<evidence type="ECO:0000256" key="1">
    <source>
        <dbReference type="SAM" id="MobiDB-lite"/>
    </source>
</evidence>
<evidence type="ECO:0000313" key="3">
    <source>
        <dbReference type="Proteomes" id="UP000267096"/>
    </source>
</evidence>
<protein>
    <submittedName>
        <fullName evidence="2 4">Uncharacterized protein</fullName>
    </submittedName>
</protein>
<dbReference type="WBParaSite" id="ASIM_0000201101-mRNA-1">
    <property type="protein sequence ID" value="ASIM_0000201101-mRNA-1"/>
    <property type="gene ID" value="ASIM_0000201101"/>
</dbReference>
<reference evidence="2 3" key="2">
    <citation type="submission" date="2018-11" db="EMBL/GenBank/DDBJ databases">
        <authorList>
            <consortium name="Pathogen Informatics"/>
        </authorList>
    </citation>
    <scope>NUCLEOTIDE SEQUENCE [LARGE SCALE GENOMIC DNA]</scope>
</reference>
<gene>
    <name evidence="2" type="ORF">ASIM_LOCUS1882</name>
</gene>
<accession>A0A0M3J398</accession>
<keyword evidence="3" id="KW-1185">Reference proteome</keyword>
<evidence type="ECO:0000313" key="4">
    <source>
        <dbReference type="WBParaSite" id="ASIM_0000201101-mRNA-1"/>
    </source>
</evidence>
<dbReference type="EMBL" id="UYRR01002247">
    <property type="protein sequence ID" value="VDK19407.1"/>
    <property type="molecule type" value="Genomic_DNA"/>
</dbReference>
<dbReference type="Proteomes" id="UP000267096">
    <property type="component" value="Unassembled WGS sequence"/>
</dbReference>
<dbReference type="AlphaFoldDB" id="A0A0M3J398"/>
<evidence type="ECO:0000313" key="2">
    <source>
        <dbReference type="EMBL" id="VDK19407.1"/>
    </source>
</evidence>
<reference evidence="4" key="1">
    <citation type="submission" date="2017-02" db="UniProtKB">
        <authorList>
            <consortium name="WormBaseParasite"/>
        </authorList>
    </citation>
    <scope>IDENTIFICATION</scope>
</reference>
<feature type="compositionally biased region" description="Gly residues" evidence="1">
    <location>
        <begin position="11"/>
        <end position="36"/>
    </location>
</feature>
<feature type="region of interest" description="Disordered" evidence="1">
    <location>
        <begin position="1"/>
        <end position="42"/>
    </location>
</feature>
<organism evidence="4">
    <name type="scientific">Anisakis simplex</name>
    <name type="common">Herring worm</name>
    <dbReference type="NCBI Taxonomy" id="6269"/>
    <lineage>
        <taxon>Eukaryota</taxon>
        <taxon>Metazoa</taxon>
        <taxon>Ecdysozoa</taxon>
        <taxon>Nematoda</taxon>
        <taxon>Chromadorea</taxon>
        <taxon>Rhabditida</taxon>
        <taxon>Spirurina</taxon>
        <taxon>Ascaridomorpha</taxon>
        <taxon>Ascaridoidea</taxon>
        <taxon>Anisakidae</taxon>
        <taxon>Anisakis</taxon>
        <taxon>Anisakis simplex complex</taxon>
    </lineage>
</organism>
<proteinExistence type="predicted"/>
<name>A0A0M3J398_ANISI</name>